<accession>A0AA40AJZ1</accession>
<evidence type="ECO:0000256" key="2">
    <source>
        <dbReference type="ARBA" id="ARBA00022723"/>
    </source>
</evidence>
<dbReference type="GO" id="GO:0048188">
    <property type="term" value="C:Set1C/COMPASS complex"/>
    <property type="evidence" value="ECO:0007669"/>
    <property type="project" value="InterPro"/>
</dbReference>
<proteinExistence type="predicted"/>
<evidence type="ECO:0000259" key="8">
    <source>
        <dbReference type="PROSITE" id="PS50016"/>
    </source>
</evidence>
<dbReference type="Proteomes" id="UP001172101">
    <property type="component" value="Unassembled WGS sequence"/>
</dbReference>
<dbReference type="InterPro" id="IPR013083">
    <property type="entry name" value="Znf_RING/FYVE/PHD"/>
</dbReference>
<dbReference type="InterPro" id="IPR037869">
    <property type="entry name" value="Spp1/CFP1"/>
</dbReference>
<organism evidence="9 10">
    <name type="scientific">Lasiosphaeria miniovina</name>
    <dbReference type="NCBI Taxonomy" id="1954250"/>
    <lineage>
        <taxon>Eukaryota</taxon>
        <taxon>Fungi</taxon>
        <taxon>Dikarya</taxon>
        <taxon>Ascomycota</taxon>
        <taxon>Pezizomycotina</taxon>
        <taxon>Sordariomycetes</taxon>
        <taxon>Sordariomycetidae</taxon>
        <taxon>Sordariales</taxon>
        <taxon>Lasiosphaeriaceae</taxon>
        <taxon>Lasiosphaeria</taxon>
    </lineage>
</organism>
<evidence type="ECO:0000256" key="4">
    <source>
        <dbReference type="ARBA" id="ARBA00022833"/>
    </source>
</evidence>
<protein>
    <recommendedName>
        <fullName evidence="8">PHD-type domain-containing protein</fullName>
    </recommendedName>
</protein>
<keyword evidence="10" id="KW-1185">Reference proteome</keyword>
<evidence type="ECO:0000313" key="10">
    <source>
        <dbReference type="Proteomes" id="UP001172101"/>
    </source>
</evidence>
<dbReference type="GeneID" id="85321259"/>
<dbReference type="SMART" id="SM00249">
    <property type="entry name" value="PHD"/>
    <property type="match status" value="1"/>
</dbReference>
<keyword evidence="2" id="KW-0479">Metal-binding</keyword>
<feature type="region of interest" description="Disordered" evidence="7">
    <location>
        <begin position="1"/>
        <end position="84"/>
    </location>
</feature>
<comment type="caution">
    <text evidence="9">The sequence shown here is derived from an EMBL/GenBank/DDBJ whole genome shotgun (WGS) entry which is preliminary data.</text>
</comment>
<dbReference type="SUPFAM" id="SSF57903">
    <property type="entry name" value="FYVE/PHD zinc finger"/>
    <property type="match status" value="1"/>
</dbReference>
<evidence type="ECO:0000256" key="6">
    <source>
        <dbReference type="PROSITE-ProRule" id="PRU00146"/>
    </source>
</evidence>
<dbReference type="InterPro" id="IPR001965">
    <property type="entry name" value="Znf_PHD"/>
</dbReference>
<dbReference type="Pfam" id="PF00628">
    <property type="entry name" value="PHD"/>
    <property type="match status" value="1"/>
</dbReference>
<dbReference type="PROSITE" id="PS01359">
    <property type="entry name" value="ZF_PHD_1"/>
    <property type="match status" value="1"/>
</dbReference>
<name>A0AA40AJZ1_9PEZI</name>
<dbReference type="Gene3D" id="3.30.40.10">
    <property type="entry name" value="Zinc/RING finger domain, C3HC4 (zinc finger)"/>
    <property type="match status" value="1"/>
</dbReference>
<gene>
    <name evidence="9" type="ORF">B0T26DRAFT_648290</name>
</gene>
<dbReference type="PANTHER" id="PTHR46174:SF1">
    <property type="entry name" value="CXXC-TYPE ZINC FINGER PROTEIN 1"/>
    <property type="match status" value="1"/>
</dbReference>
<sequence length="446" mass="47216">MAGDKTKTPKAAPKKKKGTASVVKSSKRSRGGGGGGGGKKGGKSSGAANRTKTGTGSSLALASGVTGDGDGDLGGGGGSSESDSGPYCLCRGPDNHRFMIACDRCEDWFHGDCIGMDKYTGENLVQKYICPNCTDGKRYVTRYKKMCSLEGCNRPARVYSVEERSIFCSEEHCQLWWEQLIATLPKSKAAGADILTQDEFMGLLDTPSKGGWRVGKKPFGVSDDSWNTVDLSKALTAEERDILDRSASDRHNLGEEIMLCKKMLQLIEMALKRRETAIGAGKGIAKDFCGYDVRLDTVGVTHQFGVFVQTPVGETIFKAGRLDASPEQLPAALLDPGTAGGGGGGIAAGAAGPPIVDPAAAAAADPFTAGMCTKKKCKPHAVWSAILVKDVKHSIKELAAQAKEKLDAEARVRDSAASRFGRKLCEKNTVTVYNSDDNDADMEDIE</sequence>
<keyword evidence="3 6" id="KW-0863">Zinc-finger</keyword>
<comment type="subcellular location">
    <subcellularLocation>
        <location evidence="1">Nucleus</location>
    </subcellularLocation>
</comment>
<dbReference type="PANTHER" id="PTHR46174">
    <property type="entry name" value="CXXC-TYPE ZINC FINGER PROTEIN 1"/>
    <property type="match status" value="1"/>
</dbReference>
<evidence type="ECO:0000256" key="7">
    <source>
        <dbReference type="SAM" id="MobiDB-lite"/>
    </source>
</evidence>
<feature type="compositionally biased region" description="Polar residues" evidence="7">
    <location>
        <begin position="47"/>
        <end position="60"/>
    </location>
</feature>
<dbReference type="PROSITE" id="PS50016">
    <property type="entry name" value="ZF_PHD_2"/>
    <property type="match status" value="1"/>
</dbReference>
<dbReference type="RefSeq" id="XP_060295968.1">
    <property type="nucleotide sequence ID" value="XM_060437989.1"/>
</dbReference>
<dbReference type="AlphaFoldDB" id="A0AA40AJZ1"/>
<dbReference type="InterPro" id="IPR011011">
    <property type="entry name" value="Znf_FYVE_PHD"/>
</dbReference>
<keyword evidence="5" id="KW-0539">Nucleus</keyword>
<evidence type="ECO:0000256" key="3">
    <source>
        <dbReference type="ARBA" id="ARBA00022771"/>
    </source>
</evidence>
<feature type="domain" description="PHD-type" evidence="8">
    <location>
        <begin position="85"/>
        <end position="136"/>
    </location>
</feature>
<reference evidence="9" key="1">
    <citation type="submission" date="2023-06" db="EMBL/GenBank/DDBJ databases">
        <title>Genome-scale phylogeny and comparative genomics of the fungal order Sordariales.</title>
        <authorList>
            <consortium name="Lawrence Berkeley National Laboratory"/>
            <person name="Hensen N."/>
            <person name="Bonometti L."/>
            <person name="Westerberg I."/>
            <person name="Brannstrom I.O."/>
            <person name="Guillou S."/>
            <person name="Cros-Aarteil S."/>
            <person name="Calhoun S."/>
            <person name="Haridas S."/>
            <person name="Kuo A."/>
            <person name="Mondo S."/>
            <person name="Pangilinan J."/>
            <person name="Riley R."/>
            <person name="LaButti K."/>
            <person name="Andreopoulos B."/>
            <person name="Lipzen A."/>
            <person name="Chen C."/>
            <person name="Yanf M."/>
            <person name="Daum C."/>
            <person name="Ng V."/>
            <person name="Clum A."/>
            <person name="Steindorff A."/>
            <person name="Ohm R."/>
            <person name="Martin F."/>
            <person name="Silar P."/>
            <person name="Natvig D."/>
            <person name="Lalanne C."/>
            <person name="Gautier V."/>
            <person name="Ament-velasquez S.L."/>
            <person name="Kruys A."/>
            <person name="Hutchinson M.I."/>
            <person name="Powell A.J."/>
            <person name="Barry K."/>
            <person name="Miller A.N."/>
            <person name="Grigoriev I.V."/>
            <person name="Debuchy R."/>
            <person name="Gladieux P."/>
            <person name="Thoren M.H."/>
            <person name="Johannesson H."/>
        </authorList>
    </citation>
    <scope>NUCLEOTIDE SEQUENCE</scope>
    <source>
        <strain evidence="9">SMH2392-1A</strain>
    </source>
</reference>
<feature type="compositionally biased region" description="Gly residues" evidence="7">
    <location>
        <begin position="66"/>
        <end position="79"/>
    </location>
</feature>
<keyword evidence="4" id="KW-0862">Zinc</keyword>
<dbReference type="EMBL" id="JAUIRO010000004">
    <property type="protein sequence ID" value="KAK0717175.1"/>
    <property type="molecule type" value="Genomic_DNA"/>
</dbReference>
<dbReference type="GO" id="GO:0045893">
    <property type="term" value="P:positive regulation of DNA-templated transcription"/>
    <property type="evidence" value="ECO:0007669"/>
    <property type="project" value="TreeGrafter"/>
</dbReference>
<dbReference type="InterPro" id="IPR019786">
    <property type="entry name" value="Zinc_finger_PHD-type_CS"/>
</dbReference>
<dbReference type="InterPro" id="IPR019787">
    <property type="entry name" value="Znf_PHD-finger"/>
</dbReference>
<evidence type="ECO:0000313" key="9">
    <source>
        <dbReference type="EMBL" id="KAK0717175.1"/>
    </source>
</evidence>
<evidence type="ECO:0000256" key="1">
    <source>
        <dbReference type="ARBA" id="ARBA00004123"/>
    </source>
</evidence>
<evidence type="ECO:0000256" key="5">
    <source>
        <dbReference type="ARBA" id="ARBA00023242"/>
    </source>
</evidence>
<dbReference type="GO" id="GO:0008270">
    <property type="term" value="F:zinc ion binding"/>
    <property type="evidence" value="ECO:0007669"/>
    <property type="project" value="UniProtKB-KW"/>
</dbReference>